<dbReference type="Proteomes" id="UP000321051">
    <property type="component" value="Unassembled WGS sequence"/>
</dbReference>
<comment type="caution">
    <text evidence="5">The sequence shown here is derived from an EMBL/GenBank/DDBJ whole genome shotgun (WGS) entry which is preliminary data.</text>
</comment>
<dbReference type="SUPFAM" id="SSF64288">
    <property type="entry name" value="Chorismate lyase-like"/>
    <property type="match status" value="1"/>
</dbReference>
<dbReference type="STRING" id="1371.GCA_900166605_00400"/>
<dbReference type="InterPro" id="IPR000524">
    <property type="entry name" value="Tscrpt_reg_HTH_GntR"/>
</dbReference>
<sequence>MKINKKSPLPIYYQIQEMIREKLENGEWPPGYMLPSERIFAEEFDVSRMTVRQAVTELVSEQLLTREKGKGTFVAEPKLEQTLQGLTSFTEDMKARGMKASSELQLFQMEEADTATARLLQLEGRSVYRMERLRLADHKPMALENSYLNADMFPGLGEEAASGSIYNRLEQEYGITIGSADQSLEASLASEREAELLGIVPGAPVLLISRTTYTAAGAPFEHVISSYRGDRYKFRIHMPRQG</sequence>
<gene>
    <name evidence="5" type="primary">yvoA</name>
    <name evidence="5" type="ORF">MHA01_06730</name>
</gene>
<dbReference type="SMART" id="SM00866">
    <property type="entry name" value="UTRA"/>
    <property type="match status" value="1"/>
</dbReference>
<protein>
    <submittedName>
        <fullName evidence="5">HTH-type transcriptional repressor YvoA</fullName>
    </submittedName>
</protein>
<evidence type="ECO:0000313" key="6">
    <source>
        <dbReference type="Proteomes" id="UP000321051"/>
    </source>
</evidence>
<dbReference type="SUPFAM" id="SSF46785">
    <property type="entry name" value="Winged helix' DNA-binding domain"/>
    <property type="match status" value="1"/>
</dbReference>
<dbReference type="InterPro" id="IPR036390">
    <property type="entry name" value="WH_DNA-bd_sf"/>
</dbReference>
<dbReference type="Gene3D" id="1.10.10.10">
    <property type="entry name" value="Winged helix-like DNA-binding domain superfamily/Winged helix DNA-binding domain"/>
    <property type="match status" value="1"/>
</dbReference>
<name>A0A510Y360_MARHA</name>
<dbReference type="AlphaFoldDB" id="A0A510Y360"/>
<dbReference type="OrthoDB" id="9815017at2"/>
<dbReference type="InterPro" id="IPR028978">
    <property type="entry name" value="Chorismate_lyase_/UTRA_dom_sf"/>
</dbReference>
<keyword evidence="1" id="KW-0805">Transcription regulation</keyword>
<dbReference type="InterPro" id="IPR050679">
    <property type="entry name" value="Bact_HTH_transcr_reg"/>
</dbReference>
<reference evidence="5 6" key="1">
    <citation type="submission" date="2019-07" db="EMBL/GenBank/DDBJ databases">
        <title>Whole genome shotgun sequence of Marinococcus halophilus NBRC 102359.</title>
        <authorList>
            <person name="Hosoyama A."/>
            <person name="Uohara A."/>
            <person name="Ohji S."/>
            <person name="Ichikawa N."/>
        </authorList>
    </citation>
    <scope>NUCLEOTIDE SEQUENCE [LARGE SCALE GENOMIC DNA]</scope>
    <source>
        <strain evidence="5 6">NBRC 102359</strain>
    </source>
</reference>
<keyword evidence="6" id="KW-1185">Reference proteome</keyword>
<dbReference type="Gene3D" id="3.40.1410.10">
    <property type="entry name" value="Chorismate lyase-like"/>
    <property type="match status" value="1"/>
</dbReference>
<dbReference type="FunFam" id="1.10.10.10:FF:000079">
    <property type="entry name" value="GntR family transcriptional regulator"/>
    <property type="match status" value="1"/>
</dbReference>
<dbReference type="GO" id="GO:0003700">
    <property type="term" value="F:DNA-binding transcription factor activity"/>
    <property type="evidence" value="ECO:0007669"/>
    <property type="project" value="InterPro"/>
</dbReference>
<proteinExistence type="predicted"/>
<keyword evidence="3" id="KW-0804">Transcription</keyword>
<dbReference type="Pfam" id="PF07702">
    <property type="entry name" value="UTRA"/>
    <property type="match status" value="1"/>
</dbReference>
<evidence type="ECO:0000313" key="5">
    <source>
        <dbReference type="EMBL" id="GEK57768.1"/>
    </source>
</evidence>
<dbReference type="CDD" id="cd07377">
    <property type="entry name" value="WHTH_GntR"/>
    <property type="match status" value="1"/>
</dbReference>
<dbReference type="InterPro" id="IPR011663">
    <property type="entry name" value="UTRA"/>
</dbReference>
<dbReference type="SMART" id="SM00345">
    <property type="entry name" value="HTH_GNTR"/>
    <property type="match status" value="1"/>
</dbReference>
<dbReference type="RefSeq" id="WP_094907671.1">
    <property type="nucleotide sequence ID" value="NZ_BJUN01000002.1"/>
</dbReference>
<feature type="domain" description="HTH gntR-type" evidence="4">
    <location>
        <begin position="9"/>
        <end position="77"/>
    </location>
</feature>
<evidence type="ECO:0000256" key="3">
    <source>
        <dbReference type="ARBA" id="ARBA00023163"/>
    </source>
</evidence>
<dbReference type="InterPro" id="IPR036388">
    <property type="entry name" value="WH-like_DNA-bd_sf"/>
</dbReference>
<dbReference type="PANTHER" id="PTHR44846:SF1">
    <property type="entry name" value="MANNOSYL-D-GLYCERATE TRANSPORT_METABOLISM SYSTEM REPRESSOR MNGR-RELATED"/>
    <property type="match status" value="1"/>
</dbReference>
<evidence type="ECO:0000259" key="4">
    <source>
        <dbReference type="PROSITE" id="PS50949"/>
    </source>
</evidence>
<dbReference type="PRINTS" id="PR00035">
    <property type="entry name" value="HTHGNTR"/>
</dbReference>
<keyword evidence="2" id="KW-0238">DNA-binding</keyword>
<dbReference type="GO" id="GO:0045892">
    <property type="term" value="P:negative regulation of DNA-templated transcription"/>
    <property type="evidence" value="ECO:0007669"/>
    <property type="project" value="TreeGrafter"/>
</dbReference>
<organism evidence="5 6">
    <name type="scientific">Marinococcus halophilus</name>
    <dbReference type="NCBI Taxonomy" id="1371"/>
    <lineage>
        <taxon>Bacteria</taxon>
        <taxon>Bacillati</taxon>
        <taxon>Bacillota</taxon>
        <taxon>Bacilli</taxon>
        <taxon>Bacillales</taxon>
        <taxon>Bacillaceae</taxon>
        <taxon>Marinococcus</taxon>
    </lineage>
</organism>
<dbReference type="PROSITE" id="PS50949">
    <property type="entry name" value="HTH_GNTR"/>
    <property type="match status" value="1"/>
</dbReference>
<dbReference type="EMBL" id="BJUN01000002">
    <property type="protein sequence ID" value="GEK57768.1"/>
    <property type="molecule type" value="Genomic_DNA"/>
</dbReference>
<dbReference type="GO" id="GO:0003677">
    <property type="term" value="F:DNA binding"/>
    <property type="evidence" value="ECO:0007669"/>
    <property type="project" value="UniProtKB-KW"/>
</dbReference>
<accession>A0A510Y360</accession>
<dbReference type="PANTHER" id="PTHR44846">
    <property type="entry name" value="MANNOSYL-D-GLYCERATE TRANSPORT/METABOLISM SYSTEM REPRESSOR MNGR-RELATED"/>
    <property type="match status" value="1"/>
</dbReference>
<evidence type="ECO:0000256" key="1">
    <source>
        <dbReference type="ARBA" id="ARBA00023015"/>
    </source>
</evidence>
<evidence type="ECO:0000256" key="2">
    <source>
        <dbReference type="ARBA" id="ARBA00023125"/>
    </source>
</evidence>
<dbReference type="Pfam" id="PF00392">
    <property type="entry name" value="GntR"/>
    <property type="match status" value="1"/>
</dbReference>